<keyword evidence="3" id="KW-0808">Transferase</keyword>
<dbReference type="Pfam" id="PF00078">
    <property type="entry name" value="RVT_1"/>
    <property type="match status" value="1"/>
</dbReference>
<name>A0ABQ5HP69_9ASTR</name>
<keyword evidence="3" id="KW-0695">RNA-directed DNA polymerase</keyword>
<feature type="domain" description="Reverse transcriptase" evidence="2">
    <location>
        <begin position="304"/>
        <end position="467"/>
    </location>
</feature>
<dbReference type="InterPro" id="IPR043128">
    <property type="entry name" value="Rev_trsase/Diguanyl_cyclase"/>
</dbReference>
<evidence type="ECO:0000259" key="2">
    <source>
        <dbReference type="Pfam" id="PF00078"/>
    </source>
</evidence>
<dbReference type="SUPFAM" id="SSF56672">
    <property type="entry name" value="DNA/RNA polymerases"/>
    <property type="match status" value="1"/>
</dbReference>
<evidence type="ECO:0000313" key="3">
    <source>
        <dbReference type="EMBL" id="GJT89638.1"/>
    </source>
</evidence>
<dbReference type="PANTHER" id="PTHR24559:SF427">
    <property type="entry name" value="RNA-DIRECTED DNA POLYMERASE"/>
    <property type="match status" value="1"/>
</dbReference>
<dbReference type="Gene3D" id="3.10.10.10">
    <property type="entry name" value="HIV Type 1 Reverse Transcriptase, subunit A, domain 1"/>
    <property type="match status" value="1"/>
</dbReference>
<dbReference type="PANTHER" id="PTHR24559">
    <property type="entry name" value="TRANSPOSON TY3-I GAG-POL POLYPROTEIN"/>
    <property type="match status" value="1"/>
</dbReference>
<gene>
    <name evidence="3" type="ORF">Tco_1078483</name>
</gene>
<dbReference type="InterPro" id="IPR000477">
    <property type="entry name" value="RT_dom"/>
</dbReference>
<dbReference type="CDD" id="cd01647">
    <property type="entry name" value="RT_LTR"/>
    <property type="match status" value="1"/>
</dbReference>
<dbReference type="GO" id="GO:0003964">
    <property type="term" value="F:RNA-directed DNA polymerase activity"/>
    <property type="evidence" value="ECO:0007669"/>
    <property type="project" value="UniProtKB-KW"/>
</dbReference>
<reference evidence="3" key="2">
    <citation type="submission" date="2022-01" db="EMBL/GenBank/DDBJ databases">
        <authorList>
            <person name="Yamashiro T."/>
            <person name="Shiraishi A."/>
            <person name="Satake H."/>
            <person name="Nakayama K."/>
        </authorList>
    </citation>
    <scope>NUCLEOTIDE SEQUENCE</scope>
</reference>
<dbReference type="EMBL" id="BQNB010019843">
    <property type="protein sequence ID" value="GJT89638.1"/>
    <property type="molecule type" value="Genomic_DNA"/>
</dbReference>
<accession>A0ABQ5HP69</accession>
<sequence length="492" mass="54811">MSLTHISISSDFNTESVRSSASHVISSDTETEIIAVPAIIPEDDLETEPSEAPPSPDYVLASPKYFPGSDTESDLEELPLEDPSEDDSSGDDASETAGPLCGRPYRIHPNGVRMLLTARKRVRAPPALSPSTEAAIAEWITAPPPLSLGSSSKYSSPSLLGSSSSAPCWAMYCEVQNQAGNKEARGRAYALGGGEANQDPNVVTELGSFDVINGMDWLTKYHAVIVCNEKIVRVPFGNEILTIKGDRSDGRSKSILNIILCTKTQKYIQKGCHVFLAQITKKKTEKKSKEKRLGNVPIVCGFLDVFPKDLPGLPPTRQVEFQIDLVSGAAPESSGLFCQEEGWILQDVHRLPVYSKIDLRSGYHQLRVREEDILKTAFRTGYGYYEFQVMPFGLTNTPAVFMDLMNRVCKLYLDNFVIVVIDDILIYSRSKEEYEEHLKLILELLKKEELYAKFSKCEFWLPKVQFLDHVIDSQGNHVDPPKIESIIFEQRL</sequence>
<dbReference type="Pfam" id="PF08284">
    <property type="entry name" value="RVP_2"/>
    <property type="match status" value="1"/>
</dbReference>
<evidence type="ECO:0000256" key="1">
    <source>
        <dbReference type="SAM" id="MobiDB-lite"/>
    </source>
</evidence>
<proteinExistence type="predicted"/>
<dbReference type="Proteomes" id="UP001151760">
    <property type="component" value="Unassembled WGS sequence"/>
</dbReference>
<keyword evidence="4" id="KW-1185">Reference proteome</keyword>
<dbReference type="Gene3D" id="3.30.70.270">
    <property type="match status" value="1"/>
</dbReference>
<dbReference type="InterPro" id="IPR053134">
    <property type="entry name" value="RNA-dir_DNA_polymerase"/>
</dbReference>
<reference evidence="3" key="1">
    <citation type="journal article" date="2022" name="Int. J. Mol. Sci.">
        <title>Draft Genome of Tanacetum Coccineum: Genomic Comparison of Closely Related Tanacetum-Family Plants.</title>
        <authorList>
            <person name="Yamashiro T."/>
            <person name="Shiraishi A."/>
            <person name="Nakayama K."/>
            <person name="Satake H."/>
        </authorList>
    </citation>
    <scope>NUCLEOTIDE SEQUENCE</scope>
</reference>
<dbReference type="InterPro" id="IPR043502">
    <property type="entry name" value="DNA/RNA_pol_sf"/>
</dbReference>
<evidence type="ECO:0000313" key="4">
    <source>
        <dbReference type="Proteomes" id="UP001151760"/>
    </source>
</evidence>
<protein>
    <submittedName>
        <fullName evidence="3">Reverse transcriptase domain-containing protein</fullName>
    </submittedName>
</protein>
<organism evidence="3 4">
    <name type="scientific">Tanacetum coccineum</name>
    <dbReference type="NCBI Taxonomy" id="301880"/>
    <lineage>
        <taxon>Eukaryota</taxon>
        <taxon>Viridiplantae</taxon>
        <taxon>Streptophyta</taxon>
        <taxon>Embryophyta</taxon>
        <taxon>Tracheophyta</taxon>
        <taxon>Spermatophyta</taxon>
        <taxon>Magnoliopsida</taxon>
        <taxon>eudicotyledons</taxon>
        <taxon>Gunneridae</taxon>
        <taxon>Pentapetalae</taxon>
        <taxon>asterids</taxon>
        <taxon>campanulids</taxon>
        <taxon>Asterales</taxon>
        <taxon>Asteraceae</taxon>
        <taxon>Asteroideae</taxon>
        <taxon>Anthemideae</taxon>
        <taxon>Anthemidinae</taxon>
        <taxon>Tanacetum</taxon>
    </lineage>
</organism>
<feature type="region of interest" description="Disordered" evidence="1">
    <location>
        <begin position="40"/>
        <end position="105"/>
    </location>
</feature>
<comment type="caution">
    <text evidence="3">The sequence shown here is derived from an EMBL/GenBank/DDBJ whole genome shotgun (WGS) entry which is preliminary data.</text>
</comment>
<keyword evidence="3" id="KW-0548">Nucleotidyltransferase</keyword>
<feature type="compositionally biased region" description="Acidic residues" evidence="1">
    <location>
        <begin position="71"/>
        <end position="94"/>
    </location>
</feature>